<dbReference type="AlphaFoldDB" id="A0A6C0BWA3"/>
<protein>
    <submittedName>
        <fullName evidence="2">Uncharacterized protein</fullName>
    </submittedName>
</protein>
<reference evidence="2" key="1">
    <citation type="journal article" date="2020" name="Nature">
        <title>Giant virus diversity and host interactions through global metagenomics.</title>
        <authorList>
            <person name="Schulz F."/>
            <person name="Roux S."/>
            <person name="Paez-Espino D."/>
            <person name="Jungbluth S."/>
            <person name="Walsh D.A."/>
            <person name="Denef V.J."/>
            <person name="McMahon K.D."/>
            <person name="Konstantinidis K.T."/>
            <person name="Eloe-Fadrosh E.A."/>
            <person name="Kyrpides N.C."/>
            <person name="Woyke T."/>
        </authorList>
    </citation>
    <scope>NUCLEOTIDE SEQUENCE</scope>
    <source>
        <strain evidence="2">GVMAG-M-3300018868-6</strain>
    </source>
</reference>
<feature type="coiled-coil region" evidence="1">
    <location>
        <begin position="134"/>
        <end position="171"/>
    </location>
</feature>
<name>A0A6C0BWA3_9ZZZZ</name>
<accession>A0A6C0BWA3</accession>
<sequence>MTTLEEAITTYYQKKATYDREYERKKETIRKEGELSEAEKREKIKKIVRKCIVCESSEGTIFSQSGRILSAICGNRANPCSLNINIERPSVKMFADVEEQLDESIKKLKDDVIRSKYNILFNFSQFDSAFVDRADEIRKKIKDYDDLKKKYTELYSKASRIEERKEKALKEEYDFLVKVVELKAILKEPDSYRSATEHYANILLPMLSNIRKEKYDSIDIVRETTDGNVLINEDKSDKGEYKRLIRERVSLNNELISVTSGMINSNEYKKAKKATATAKAKKTSTTKGTLKKKKLVVSEEAEEISP</sequence>
<proteinExistence type="predicted"/>
<dbReference type="EMBL" id="MN739253">
    <property type="protein sequence ID" value="QHS95543.1"/>
    <property type="molecule type" value="Genomic_DNA"/>
</dbReference>
<organism evidence="2">
    <name type="scientific">viral metagenome</name>
    <dbReference type="NCBI Taxonomy" id="1070528"/>
    <lineage>
        <taxon>unclassified sequences</taxon>
        <taxon>metagenomes</taxon>
        <taxon>organismal metagenomes</taxon>
    </lineage>
</organism>
<evidence type="ECO:0000313" key="2">
    <source>
        <dbReference type="EMBL" id="QHS95543.1"/>
    </source>
</evidence>
<keyword evidence="1" id="KW-0175">Coiled coil</keyword>
<evidence type="ECO:0000256" key="1">
    <source>
        <dbReference type="SAM" id="Coils"/>
    </source>
</evidence>